<organism evidence="1">
    <name type="scientific">Rhipicephalus appendiculatus</name>
    <name type="common">Brown ear tick</name>
    <dbReference type="NCBI Taxonomy" id="34631"/>
    <lineage>
        <taxon>Eukaryota</taxon>
        <taxon>Metazoa</taxon>
        <taxon>Ecdysozoa</taxon>
        <taxon>Arthropoda</taxon>
        <taxon>Chelicerata</taxon>
        <taxon>Arachnida</taxon>
        <taxon>Acari</taxon>
        <taxon>Parasitiformes</taxon>
        <taxon>Ixodida</taxon>
        <taxon>Ixodoidea</taxon>
        <taxon>Ixodidae</taxon>
        <taxon>Rhipicephalinae</taxon>
        <taxon>Rhipicephalus</taxon>
        <taxon>Rhipicephalus</taxon>
    </lineage>
</organism>
<sequence>YNVRNVADGFLAIHCKKCGCLPLFDTCRVLSRNRNQPTRETIEAGETEKLGDMCASMPSIAPTKKEPALPGVRHDAQQCRCHPCAADAPMVRPTSSVEITKINC</sequence>
<dbReference type="EMBL" id="GEDV01001448">
    <property type="protein sequence ID" value="JAP87109.1"/>
    <property type="molecule type" value="Transcribed_RNA"/>
</dbReference>
<protein>
    <recommendedName>
        <fullName evidence="2">Tick transposon</fullName>
    </recommendedName>
</protein>
<dbReference type="AlphaFoldDB" id="A0A131Z6W3"/>
<name>A0A131Z6W3_RHIAP</name>
<evidence type="ECO:0008006" key="2">
    <source>
        <dbReference type="Google" id="ProtNLM"/>
    </source>
</evidence>
<reference evidence="1" key="1">
    <citation type="journal article" date="2016" name="Ticks Tick Borne Dis.">
        <title>De novo assembly and annotation of the salivary gland transcriptome of Rhipicephalus appendiculatus male and female ticks during blood feeding.</title>
        <authorList>
            <person name="de Castro M.H."/>
            <person name="de Klerk D."/>
            <person name="Pienaar R."/>
            <person name="Latif A.A."/>
            <person name="Rees D.J."/>
            <person name="Mans B.J."/>
        </authorList>
    </citation>
    <scope>NUCLEOTIDE SEQUENCE</scope>
    <source>
        <tissue evidence="1">Salivary glands</tissue>
    </source>
</reference>
<evidence type="ECO:0000313" key="1">
    <source>
        <dbReference type="EMBL" id="JAP87109.1"/>
    </source>
</evidence>
<proteinExistence type="predicted"/>
<accession>A0A131Z6W3</accession>
<feature type="non-terminal residue" evidence="1">
    <location>
        <position position="1"/>
    </location>
</feature>